<dbReference type="AlphaFoldDB" id="A0A9Y2ES24"/>
<dbReference type="Pfam" id="PF00535">
    <property type="entry name" value="Glycos_transf_2"/>
    <property type="match status" value="1"/>
</dbReference>
<dbReference type="InterPro" id="IPR001173">
    <property type="entry name" value="Glyco_trans_2-like"/>
</dbReference>
<evidence type="ECO:0000313" key="2">
    <source>
        <dbReference type="EMBL" id="WIW70398.1"/>
    </source>
</evidence>
<reference evidence="2" key="1">
    <citation type="submission" date="2023-03" db="EMBL/GenBank/DDBJ databases">
        <title>Selenobaculum gbiensis gen. nov. sp. nov., a new bacterium isolated from the gut microbiota of IBD patient.</title>
        <authorList>
            <person name="Yeo S."/>
            <person name="Park H."/>
            <person name="Huh C.S."/>
        </authorList>
    </citation>
    <scope>NUCLEOTIDE SEQUENCE</scope>
    <source>
        <strain evidence="2">ICN-92133</strain>
    </source>
</reference>
<dbReference type="Proteomes" id="UP001243623">
    <property type="component" value="Chromosome"/>
</dbReference>
<protein>
    <submittedName>
        <fullName evidence="2">Glycosyltransferase</fullName>
        <ecNumber evidence="2">2.4.-.-</ecNumber>
    </submittedName>
</protein>
<dbReference type="EMBL" id="CP120678">
    <property type="protein sequence ID" value="WIW70398.1"/>
    <property type="molecule type" value="Genomic_DNA"/>
</dbReference>
<gene>
    <name evidence="2" type="ORF">P3F81_10955</name>
</gene>
<dbReference type="Gene3D" id="3.90.550.10">
    <property type="entry name" value="Spore Coat Polysaccharide Biosynthesis Protein SpsA, Chain A"/>
    <property type="match status" value="1"/>
</dbReference>
<evidence type="ECO:0000259" key="1">
    <source>
        <dbReference type="Pfam" id="PF00535"/>
    </source>
</evidence>
<keyword evidence="3" id="KW-1185">Reference proteome</keyword>
<dbReference type="PANTHER" id="PTHR43630:SF2">
    <property type="entry name" value="GLYCOSYLTRANSFERASE"/>
    <property type="match status" value="1"/>
</dbReference>
<evidence type="ECO:0000313" key="3">
    <source>
        <dbReference type="Proteomes" id="UP001243623"/>
    </source>
</evidence>
<dbReference type="CDD" id="cd02511">
    <property type="entry name" value="Beta4Glucosyltransferase"/>
    <property type="match status" value="1"/>
</dbReference>
<dbReference type="InterPro" id="IPR029044">
    <property type="entry name" value="Nucleotide-diphossugar_trans"/>
</dbReference>
<dbReference type="Gene3D" id="1.25.40.10">
    <property type="entry name" value="Tetratricopeptide repeat domain"/>
    <property type="match status" value="2"/>
</dbReference>
<keyword evidence="2" id="KW-0328">Glycosyltransferase</keyword>
<keyword evidence="2" id="KW-0808">Transferase</keyword>
<dbReference type="RefSeq" id="WP_309320400.1">
    <property type="nucleotide sequence ID" value="NZ_CP120678.1"/>
</dbReference>
<sequence length="533" mass="61995">MKISACIIAKDEADNIRECIDSLKKQVDEIILVDTGSTDNTIAIAKNCGAKILQYQWENDFSKARNFAIKQVSCDWIVFLDADEYLALPKKDKLRDCLKFVDSKYNAILTKLINIDVDKQNKVLDFFYTIRIFRHQCGLNYQGKIHEQLQGQSGEFVKAVKLNDDKAVIYHTGYSTHRLIDKSKRNIIMLKQEIVGGNTNYLNYRHLAECYANIEEYSQALIYLRKALSMPKIKTTYESRFYQVYLVTLRECKLNNTDEFYEVLQEAIANCPDLPDFHAEYAALLYNNGKYTKALAELKLAIELNNTYIGNEPSFFAEKAEDTLIFKQLLESKIKQNLKEIPTNVGNEFAMKDLSMSMNSDLQMKQYQQVHTAMLSKIHSRFIDIIILYLLTPDLTSKVKLLKNLPRDLAEVFIYYQNRQVMPDSKLELLGTVFKHLVIRCPRRDLIVFLRQLRMKCSVASMNFAKVLSDNQFYSEAIVIFEQAEQIEEQYLITYGICYYQLGQYQKACEIFQRLDNNIANSYLIWLNQAVKK</sequence>
<dbReference type="PANTHER" id="PTHR43630">
    <property type="entry name" value="POLY-BETA-1,6-N-ACETYL-D-GLUCOSAMINE SYNTHASE"/>
    <property type="match status" value="1"/>
</dbReference>
<accession>A0A9Y2ES24</accession>
<organism evidence="2 3">
    <name type="scientific">Selenobaculum gibii</name>
    <dbReference type="NCBI Taxonomy" id="3054208"/>
    <lineage>
        <taxon>Bacteria</taxon>
        <taxon>Bacillati</taxon>
        <taxon>Bacillota</taxon>
        <taxon>Negativicutes</taxon>
        <taxon>Selenomonadales</taxon>
        <taxon>Selenomonadaceae</taxon>
        <taxon>Selenobaculum</taxon>
    </lineage>
</organism>
<dbReference type="SUPFAM" id="SSF48452">
    <property type="entry name" value="TPR-like"/>
    <property type="match status" value="1"/>
</dbReference>
<dbReference type="EC" id="2.4.-.-" evidence="2"/>
<name>A0A9Y2ES24_9FIRM</name>
<dbReference type="InterPro" id="IPR011990">
    <property type="entry name" value="TPR-like_helical_dom_sf"/>
</dbReference>
<dbReference type="SMART" id="SM00028">
    <property type="entry name" value="TPR"/>
    <property type="match status" value="3"/>
</dbReference>
<dbReference type="KEGG" id="sgbi:P3F81_10955"/>
<dbReference type="InterPro" id="IPR019734">
    <property type="entry name" value="TPR_rpt"/>
</dbReference>
<feature type="domain" description="Glycosyltransferase 2-like" evidence="1">
    <location>
        <begin position="4"/>
        <end position="125"/>
    </location>
</feature>
<proteinExistence type="predicted"/>
<dbReference type="GO" id="GO:0016757">
    <property type="term" value="F:glycosyltransferase activity"/>
    <property type="evidence" value="ECO:0007669"/>
    <property type="project" value="UniProtKB-KW"/>
</dbReference>
<dbReference type="SUPFAM" id="SSF53448">
    <property type="entry name" value="Nucleotide-diphospho-sugar transferases"/>
    <property type="match status" value="1"/>
</dbReference>